<protein>
    <submittedName>
        <fullName evidence="2">Uncharacterized protein</fullName>
    </submittedName>
</protein>
<organism evidence="1 2">
    <name type="scientific">Pyricularia grisea</name>
    <name type="common">Crabgrass-specific blast fungus</name>
    <name type="synonym">Magnaporthe grisea</name>
    <dbReference type="NCBI Taxonomy" id="148305"/>
    <lineage>
        <taxon>Eukaryota</taxon>
        <taxon>Fungi</taxon>
        <taxon>Dikarya</taxon>
        <taxon>Ascomycota</taxon>
        <taxon>Pezizomycotina</taxon>
        <taxon>Sordariomycetes</taxon>
        <taxon>Sordariomycetidae</taxon>
        <taxon>Magnaporthales</taxon>
        <taxon>Pyriculariaceae</taxon>
        <taxon>Pyricularia</taxon>
    </lineage>
</organism>
<dbReference type="RefSeq" id="XP_030979487.1">
    <property type="nucleotide sequence ID" value="XM_031130365.1"/>
</dbReference>
<dbReference type="KEGG" id="pgri:PgNI_10394"/>
<dbReference type="GeneID" id="41965273"/>
<dbReference type="AlphaFoldDB" id="A0A6P8AX77"/>
<reference evidence="1 2" key="1">
    <citation type="journal article" date="2019" name="Mol. Biol. Evol.">
        <title>Blast fungal genomes show frequent chromosomal changes, gene gains and losses, and effector gene turnover.</title>
        <authorList>
            <person name="Gomez Luciano L.B."/>
            <person name="Jason Tsai I."/>
            <person name="Chuma I."/>
            <person name="Tosa Y."/>
            <person name="Chen Y.H."/>
            <person name="Li J.Y."/>
            <person name="Li M.Y."/>
            <person name="Jade Lu M.Y."/>
            <person name="Nakayashiki H."/>
            <person name="Li W.H."/>
        </authorList>
    </citation>
    <scope>NUCLEOTIDE SEQUENCE [LARGE SCALE GENOMIC DNA]</scope>
    <source>
        <strain evidence="1 2">NI907</strain>
    </source>
</reference>
<accession>A0A6P8AX77</accession>
<evidence type="ECO:0000313" key="1">
    <source>
        <dbReference type="Proteomes" id="UP000515153"/>
    </source>
</evidence>
<evidence type="ECO:0000313" key="2">
    <source>
        <dbReference type="RefSeq" id="XP_030979487.1"/>
    </source>
</evidence>
<reference evidence="2" key="3">
    <citation type="submission" date="2025-08" db="UniProtKB">
        <authorList>
            <consortium name="RefSeq"/>
        </authorList>
    </citation>
    <scope>IDENTIFICATION</scope>
    <source>
        <strain evidence="2">NI907</strain>
    </source>
</reference>
<name>A0A6P8AX77_PYRGI</name>
<sequence>MTRSRCKGGGLSWRQTMFNLSGVSTISINPGTGETKG</sequence>
<gene>
    <name evidence="2" type="ORF">PgNI_10394</name>
</gene>
<proteinExistence type="predicted"/>
<reference evidence="2" key="2">
    <citation type="submission" date="2019-10" db="EMBL/GenBank/DDBJ databases">
        <authorList>
            <consortium name="NCBI Genome Project"/>
        </authorList>
    </citation>
    <scope>NUCLEOTIDE SEQUENCE</scope>
    <source>
        <strain evidence="2">NI907</strain>
    </source>
</reference>
<keyword evidence="1" id="KW-1185">Reference proteome</keyword>
<dbReference type="Proteomes" id="UP000515153">
    <property type="component" value="Chromosome VII"/>
</dbReference>